<protein>
    <submittedName>
        <fullName evidence="1">Uncharacterized protein</fullName>
    </submittedName>
</protein>
<dbReference type="AlphaFoldDB" id="A0A433DER4"/>
<dbReference type="Proteomes" id="UP000268093">
    <property type="component" value="Unassembled WGS sequence"/>
</dbReference>
<accession>A0A433DER4</accession>
<evidence type="ECO:0000313" key="2">
    <source>
        <dbReference type="Proteomes" id="UP000268093"/>
    </source>
</evidence>
<gene>
    <name evidence="1" type="ORF">BC936DRAFT_142856</name>
</gene>
<comment type="caution">
    <text evidence="1">The sequence shown here is derived from an EMBL/GenBank/DDBJ whole genome shotgun (WGS) entry which is preliminary data.</text>
</comment>
<keyword evidence="2" id="KW-1185">Reference proteome</keyword>
<sequence>MNRSTSTNLRAGSSSIPGANIHTFVPTDEDINVGDYEFDSASESDISFSKLKIDDPKMAPNLYGMLYLYKDNGVNGLGE</sequence>
<name>A0A433DER4_9FUNG</name>
<reference evidence="1 2" key="1">
    <citation type="journal article" date="2018" name="New Phytol.">
        <title>Phylogenomics of Endogonaceae and evolution of mycorrhizas within Mucoromycota.</title>
        <authorList>
            <person name="Chang Y."/>
            <person name="Desiro A."/>
            <person name="Na H."/>
            <person name="Sandor L."/>
            <person name="Lipzen A."/>
            <person name="Clum A."/>
            <person name="Barry K."/>
            <person name="Grigoriev I.V."/>
            <person name="Martin F.M."/>
            <person name="Stajich J.E."/>
            <person name="Smith M.E."/>
            <person name="Bonito G."/>
            <person name="Spatafora J.W."/>
        </authorList>
    </citation>
    <scope>NUCLEOTIDE SEQUENCE [LARGE SCALE GENOMIC DNA]</scope>
    <source>
        <strain evidence="1 2">GMNB39</strain>
    </source>
</reference>
<evidence type="ECO:0000313" key="1">
    <source>
        <dbReference type="EMBL" id="RUP49295.1"/>
    </source>
</evidence>
<proteinExistence type="predicted"/>
<dbReference type="EMBL" id="RBNI01002434">
    <property type="protein sequence ID" value="RUP49295.1"/>
    <property type="molecule type" value="Genomic_DNA"/>
</dbReference>
<organism evidence="1 2">
    <name type="scientific">Jimgerdemannia flammicorona</name>
    <dbReference type="NCBI Taxonomy" id="994334"/>
    <lineage>
        <taxon>Eukaryota</taxon>
        <taxon>Fungi</taxon>
        <taxon>Fungi incertae sedis</taxon>
        <taxon>Mucoromycota</taxon>
        <taxon>Mucoromycotina</taxon>
        <taxon>Endogonomycetes</taxon>
        <taxon>Endogonales</taxon>
        <taxon>Endogonaceae</taxon>
        <taxon>Jimgerdemannia</taxon>
    </lineage>
</organism>